<evidence type="ECO:0000313" key="3">
    <source>
        <dbReference type="Proteomes" id="UP000242287"/>
    </source>
</evidence>
<proteinExistence type="predicted"/>
<dbReference type="OrthoDB" id="2938947at2759"/>
<dbReference type="EMBL" id="KZ302547">
    <property type="protein sequence ID" value="PFH45128.1"/>
    <property type="molecule type" value="Genomic_DNA"/>
</dbReference>
<gene>
    <name evidence="2" type="ORF">AMATHDRAFT_71972</name>
</gene>
<reference evidence="2 3" key="1">
    <citation type="submission" date="2014-02" db="EMBL/GenBank/DDBJ databases">
        <title>Transposable element dynamics among asymbiotic and ectomycorrhizal Amanita fungi.</title>
        <authorList>
            <consortium name="DOE Joint Genome Institute"/>
            <person name="Hess J."/>
            <person name="Skrede I."/>
            <person name="Wolfe B."/>
            <person name="LaButti K."/>
            <person name="Ohm R.A."/>
            <person name="Grigoriev I.V."/>
            <person name="Pringle A."/>
        </authorList>
    </citation>
    <scope>NUCLEOTIDE SEQUENCE [LARGE SCALE GENOMIC DNA]</scope>
    <source>
        <strain evidence="2 3">SKay4041</strain>
    </source>
</reference>
<name>A0A2A9N722_9AGAR</name>
<feature type="non-terminal residue" evidence="2">
    <location>
        <position position="1"/>
    </location>
</feature>
<dbReference type="AlphaFoldDB" id="A0A2A9N722"/>
<dbReference type="Proteomes" id="UP000242287">
    <property type="component" value="Unassembled WGS sequence"/>
</dbReference>
<accession>A0A2A9N722</accession>
<organism evidence="2 3">
    <name type="scientific">Amanita thiersii Skay4041</name>
    <dbReference type="NCBI Taxonomy" id="703135"/>
    <lineage>
        <taxon>Eukaryota</taxon>
        <taxon>Fungi</taxon>
        <taxon>Dikarya</taxon>
        <taxon>Basidiomycota</taxon>
        <taxon>Agaricomycotina</taxon>
        <taxon>Agaricomycetes</taxon>
        <taxon>Agaricomycetidae</taxon>
        <taxon>Agaricales</taxon>
        <taxon>Pluteineae</taxon>
        <taxon>Amanitaceae</taxon>
        <taxon>Amanita</taxon>
    </lineage>
</organism>
<protein>
    <submittedName>
        <fullName evidence="2">Uncharacterized protein</fullName>
    </submittedName>
</protein>
<evidence type="ECO:0000313" key="2">
    <source>
        <dbReference type="EMBL" id="PFH45128.1"/>
    </source>
</evidence>
<sequence>IIPALPESGGASATKNSLLACPAPSIAISSPMDPGVSGSGSISATPELLPVHHTPNPLIVPSMTVDESDTPSSLNDVDPTPPSASDIPRPIDPNLNLSIAYPIPQPKRNVFFYLLAFIKKAALDDVTKITNREMGSNYIDRIKFRTPNGPNLLDITILGLSVYSMAVHYNVFSRNCYWFAFTFMDALKEKYPEHTSKPSQVVRNKKGKKM</sequence>
<feature type="non-terminal residue" evidence="2">
    <location>
        <position position="210"/>
    </location>
</feature>
<evidence type="ECO:0000256" key="1">
    <source>
        <dbReference type="SAM" id="MobiDB-lite"/>
    </source>
</evidence>
<keyword evidence="3" id="KW-1185">Reference proteome</keyword>
<feature type="region of interest" description="Disordered" evidence="1">
    <location>
        <begin position="53"/>
        <end position="89"/>
    </location>
</feature>